<accession>A0A6I0IZK0</accession>
<dbReference type="EMBL" id="JAQNSI010000429">
    <property type="protein sequence ID" value="MDC1901942.1"/>
    <property type="molecule type" value="Genomic_DNA"/>
</dbReference>
<dbReference type="AlphaFoldDB" id="A0A6I0IZK0"/>
<sequence length="384" mass="43873">MGNIVITSRTEGVKGSANLQKKPKVKTIMISDLDEGSTNDGTFNLTQKGLVYNKTYSLEVLDFIYGIPKSNDVRWECHYTDNGGNITVLSTWKPRGKKVDFKVDDFNILGCFVTFYAYIQEQCNEGVLKVWIHYRFRYLDKKEVERNINKRISFPYLINQQSTSLCGIASIAYIFAKSNSTGYNNFITNMHKKGIALIDQTGYKVEIDKDEHLVELKPQNKKVGSLEFADYLFLATIRDFKNILWDYDTRKDDSKIEETLEGCTGISFPHIISGLMKDVLNFNSIIDTTALFQVLKNGNAKDIISDLQNKLDEGYSVCVLIHAETVIFDEDITSICPNHWVCVEEIQQKENHVIIKMFTWGKVMECTIDIDNFEAGYYGYVAGK</sequence>
<protein>
    <submittedName>
        <fullName evidence="1">Uncharacterized protein</fullName>
    </submittedName>
</protein>
<dbReference type="EMBL" id="WCUQ01000018">
    <property type="protein sequence ID" value="KAB4120487.1"/>
    <property type="molecule type" value="Genomic_DNA"/>
</dbReference>
<evidence type="ECO:0000313" key="4">
    <source>
        <dbReference type="Proteomes" id="UP000438773"/>
    </source>
</evidence>
<reference evidence="3" key="2">
    <citation type="submission" date="2022-10" db="EMBL/GenBank/DDBJ databases">
        <title>Human gut microbiome strain richness.</title>
        <authorList>
            <person name="Chen-Liaw A."/>
        </authorList>
    </citation>
    <scope>NUCLEOTIDE SEQUENCE</scope>
    <source>
        <strain evidence="3">1001713st1_F9_1001713B170221_170320</strain>
    </source>
</reference>
<evidence type="ECO:0000313" key="2">
    <source>
        <dbReference type="EMBL" id="KAB4120487.1"/>
    </source>
</evidence>
<proteinExistence type="predicted"/>
<dbReference type="EMBL" id="WCUP01000022">
    <property type="protein sequence ID" value="KAB4102807.1"/>
    <property type="molecule type" value="Genomic_DNA"/>
</dbReference>
<dbReference type="Proteomes" id="UP000438773">
    <property type="component" value="Unassembled WGS sequence"/>
</dbReference>
<organism evidence="1 5">
    <name type="scientific">Bacteroides uniformis</name>
    <dbReference type="NCBI Taxonomy" id="820"/>
    <lineage>
        <taxon>Bacteria</taxon>
        <taxon>Pseudomonadati</taxon>
        <taxon>Bacteroidota</taxon>
        <taxon>Bacteroidia</taxon>
        <taxon>Bacteroidales</taxon>
        <taxon>Bacteroidaceae</taxon>
        <taxon>Bacteroides</taxon>
    </lineage>
</organism>
<evidence type="ECO:0000313" key="1">
    <source>
        <dbReference type="EMBL" id="KAB4102807.1"/>
    </source>
</evidence>
<reference evidence="4 5" key="1">
    <citation type="journal article" date="2019" name="Nat. Med.">
        <title>A library of human gut bacterial isolates paired with longitudinal multiomics data enables mechanistic microbiome research.</title>
        <authorList>
            <person name="Poyet M."/>
            <person name="Groussin M."/>
            <person name="Gibbons S.M."/>
            <person name="Avila-Pacheco J."/>
            <person name="Jiang X."/>
            <person name="Kearney S.M."/>
            <person name="Perrotta A.R."/>
            <person name="Berdy B."/>
            <person name="Zhao S."/>
            <person name="Lieberman T.D."/>
            <person name="Swanson P.K."/>
            <person name="Smith M."/>
            <person name="Roesemann S."/>
            <person name="Alexander J.E."/>
            <person name="Rich S.A."/>
            <person name="Livny J."/>
            <person name="Vlamakis H."/>
            <person name="Clish C."/>
            <person name="Bullock K."/>
            <person name="Deik A."/>
            <person name="Scott J."/>
            <person name="Pierce K.A."/>
            <person name="Xavier R.J."/>
            <person name="Alm E.J."/>
        </authorList>
    </citation>
    <scope>NUCLEOTIDE SEQUENCE [LARGE SCALE GENOMIC DNA]</scope>
    <source>
        <strain evidence="1 5">BIOML-A36</strain>
        <strain evidence="2 4">BIOML-A37</strain>
    </source>
</reference>
<name>A0A6I0IZK0_BACUN</name>
<evidence type="ECO:0000313" key="3">
    <source>
        <dbReference type="EMBL" id="MDC1901942.1"/>
    </source>
</evidence>
<evidence type="ECO:0000313" key="5">
    <source>
        <dbReference type="Proteomes" id="UP000441711"/>
    </source>
</evidence>
<comment type="caution">
    <text evidence="1">The sequence shown here is derived from an EMBL/GenBank/DDBJ whole genome shotgun (WGS) entry which is preliminary data.</text>
</comment>
<dbReference type="Proteomes" id="UP000441711">
    <property type="component" value="Unassembled WGS sequence"/>
</dbReference>
<gene>
    <name evidence="1" type="ORF">GAQ70_20725</name>
    <name evidence="2" type="ORF">GAQ75_21515</name>
    <name evidence="3" type="ORF">POZ10_15090</name>
</gene>
<dbReference type="RefSeq" id="WP_117596904.1">
    <property type="nucleotide sequence ID" value="NZ_CAXTFW010000025.1"/>
</dbReference>
<dbReference type="Proteomes" id="UP001222603">
    <property type="component" value="Unassembled WGS sequence"/>
</dbReference>